<name>A0A2Z7C795_9LAMI</name>
<feature type="region of interest" description="Disordered" evidence="1">
    <location>
        <begin position="30"/>
        <end position="56"/>
    </location>
</feature>
<evidence type="ECO:0000313" key="3">
    <source>
        <dbReference type="Proteomes" id="UP000250235"/>
    </source>
</evidence>
<feature type="compositionally biased region" description="Basic and acidic residues" evidence="1">
    <location>
        <begin position="301"/>
        <end position="323"/>
    </location>
</feature>
<evidence type="ECO:0000256" key="1">
    <source>
        <dbReference type="SAM" id="MobiDB-lite"/>
    </source>
</evidence>
<feature type="compositionally biased region" description="Basic and acidic residues" evidence="1">
    <location>
        <begin position="258"/>
        <end position="268"/>
    </location>
</feature>
<dbReference type="EMBL" id="KQ999091">
    <property type="protein sequence ID" value="KZV42369.1"/>
    <property type="molecule type" value="Genomic_DNA"/>
</dbReference>
<accession>A0A2Z7C795</accession>
<evidence type="ECO:0000313" key="2">
    <source>
        <dbReference type="EMBL" id="KZV42369.1"/>
    </source>
</evidence>
<keyword evidence="3" id="KW-1185">Reference proteome</keyword>
<gene>
    <name evidence="2" type="ORF">F511_17858</name>
</gene>
<dbReference type="AlphaFoldDB" id="A0A2Z7C795"/>
<feature type="region of interest" description="Disordered" evidence="1">
    <location>
        <begin position="258"/>
        <end position="323"/>
    </location>
</feature>
<reference evidence="2 3" key="1">
    <citation type="journal article" date="2015" name="Proc. Natl. Acad. Sci. U.S.A.">
        <title>The resurrection genome of Boea hygrometrica: A blueprint for survival of dehydration.</title>
        <authorList>
            <person name="Xiao L."/>
            <person name="Yang G."/>
            <person name="Zhang L."/>
            <person name="Yang X."/>
            <person name="Zhao S."/>
            <person name="Ji Z."/>
            <person name="Zhou Q."/>
            <person name="Hu M."/>
            <person name="Wang Y."/>
            <person name="Chen M."/>
            <person name="Xu Y."/>
            <person name="Jin H."/>
            <person name="Xiao X."/>
            <person name="Hu G."/>
            <person name="Bao F."/>
            <person name="Hu Y."/>
            <person name="Wan P."/>
            <person name="Li L."/>
            <person name="Deng X."/>
            <person name="Kuang T."/>
            <person name="Xiang C."/>
            <person name="Zhu J.K."/>
            <person name="Oliver M.J."/>
            <person name="He Y."/>
        </authorList>
    </citation>
    <scope>NUCLEOTIDE SEQUENCE [LARGE SCALE GENOMIC DNA]</scope>
    <source>
        <strain evidence="3">cv. XS01</strain>
    </source>
</reference>
<dbReference type="Proteomes" id="UP000250235">
    <property type="component" value="Unassembled WGS sequence"/>
</dbReference>
<proteinExistence type="predicted"/>
<protein>
    <submittedName>
        <fullName evidence="2">Uncharacterized protein</fullName>
    </submittedName>
</protein>
<sequence>MNTATTSYFLNTPTQGSKLVPIERSREDKLSATNLDPNGGVNRRQSGNLCSDEHKHYSEGQLSSDLSITPDLIPPRYTSSRPQTTSHKSLALIKSDIRQTTSYRLHSTLVYPGIRLAVGSQLFVTPKTHFRTYPSIMVKRLATSPHDPLGITDSACKNHFVIVSVQYGHFSSNIPIESTTIDSIGYPCTRASDESSTTKHRILHASGPHPIPPPDDPNGIELTSTRLLLLDEVQKSSSEVNSSLTSLSSQLAEIEAHVKRDGDAKKGEGSSSRRKGESSINAQSKQINLERRNSAQSKQINLERRSSAQSKQDRFRASKISSEHVDQLRTPKIISEQAEQIRATWNISAWSFVIIIDLK</sequence>
<feature type="region of interest" description="Disordered" evidence="1">
    <location>
        <begin position="190"/>
        <end position="221"/>
    </location>
</feature>
<organism evidence="2 3">
    <name type="scientific">Dorcoceras hygrometricum</name>
    <dbReference type="NCBI Taxonomy" id="472368"/>
    <lineage>
        <taxon>Eukaryota</taxon>
        <taxon>Viridiplantae</taxon>
        <taxon>Streptophyta</taxon>
        <taxon>Embryophyta</taxon>
        <taxon>Tracheophyta</taxon>
        <taxon>Spermatophyta</taxon>
        <taxon>Magnoliopsida</taxon>
        <taxon>eudicotyledons</taxon>
        <taxon>Gunneridae</taxon>
        <taxon>Pentapetalae</taxon>
        <taxon>asterids</taxon>
        <taxon>lamiids</taxon>
        <taxon>Lamiales</taxon>
        <taxon>Gesneriaceae</taxon>
        <taxon>Didymocarpoideae</taxon>
        <taxon>Trichosporeae</taxon>
        <taxon>Loxocarpinae</taxon>
        <taxon>Dorcoceras</taxon>
    </lineage>
</organism>